<keyword evidence="2" id="KW-0677">Repeat</keyword>
<dbReference type="GO" id="GO:0016740">
    <property type="term" value="F:transferase activity"/>
    <property type="evidence" value="ECO:0007669"/>
    <property type="project" value="UniProtKB-KW"/>
</dbReference>
<proteinExistence type="predicted"/>
<evidence type="ECO:0000256" key="1">
    <source>
        <dbReference type="ARBA" id="ARBA00022679"/>
    </source>
</evidence>
<dbReference type="PANTHER" id="PTHR43300">
    <property type="entry name" value="ACETYLTRANSFERASE"/>
    <property type="match status" value="1"/>
</dbReference>
<evidence type="ECO:0000256" key="3">
    <source>
        <dbReference type="PIRSR" id="PIRSR620019-1"/>
    </source>
</evidence>
<dbReference type="EMBL" id="FOQK01000004">
    <property type="protein sequence ID" value="SFH76277.1"/>
    <property type="molecule type" value="Genomic_DNA"/>
</dbReference>
<feature type="binding site" evidence="4">
    <location>
        <position position="72"/>
    </location>
    <ligand>
        <name>substrate</name>
    </ligand>
</feature>
<sequence length="209" mass="21441">MDKPVIIIGAGGHARVLYDCLCLLGVEVLGALDKCYPKGDRTSRIPILGNDSTIHAYATDAVELVNGIGSVGDTSLRAAIYNKFKKLGYSFRTVVHPAATMARDCDLSEGVQVMAGVVVNTGVKISADSIINTGAIVDHDCFIGRHVHIAPGCTISGGVNVGDGAHLGVGATVIQGVDIGRNVLVGAGAVVLKDVLADMKVAGVPAKVI</sequence>
<evidence type="ECO:0000256" key="2">
    <source>
        <dbReference type="ARBA" id="ARBA00022737"/>
    </source>
</evidence>
<dbReference type="PROSITE" id="PS00101">
    <property type="entry name" value="HEXAPEP_TRANSFERASES"/>
    <property type="match status" value="1"/>
</dbReference>
<evidence type="ECO:0000256" key="4">
    <source>
        <dbReference type="PIRSR" id="PIRSR620019-2"/>
    </source>
</evidence>
<dbReference type="Gene3D" id="3.40.50.20">
    <property type="match status" value="1"/>
</dbReference>
<organism evidence="6 7">
    <name type="scientific">Selenomonas ruminantium</name>
    <dbReference type="NCBI Taxonomy" id="971"/>
    <lineage>
        <taxon>Bacteria</taxon>
        <taxon>Bacillati</taxon>
        <taxon>Bacillota</taxon>
        <taxon>Negativicutes</taxon>
        <taxon>Selenomonadales</taxon>
        <taxon>Selenomonadaceae</taxon>
        <taxon>Selenomonas</taxon>
    </lineage>
</organism>
<dbReference type="InterPro" id="IPR041561">
    <property type="entry name" value="PglD_N"/>
</dbReference>
<dbReference type="Pfam" id="PF17836">
    <property type="entry name" value="PglD_N"/>
    <property type="match status" value="1"/>
</dbReference>
<dbReference type="InterPro" id="IPR011004">
    <property type="entry name" value="Trimer_LpxA-like_sf"/>
</dbReference>
<keyword evidence="1 6" id="KW-0808">Transferase</keyword>
<dbReference type="Gene3D" id="2.160.10.10">
    <property type="entry name" value="Hexapeptide repeat proteins"/>
    <property type="match status" value="1"/>
</dbReference>
<feature type="domain" description="PglD N-terminal" evidence="5">
    <location>
        <begin position="5"/>
        <end position="84"/>
    </location>
</feature>
<evidence type="ECO:0000313" key="6">
    <source>
        <dbReference type="EMBL" id="SFH76277.1"/>
    </source>
</evidence>
<dbReference type="Proteomes" id="UP000183639">
    <property type="component" value="Unassembled WGS sequence"/>
</dbReference>
<dbReference type="OrthoDB" id="9794407at2"/>
<dbReference type="InterPro" id="IPR050179">
    <property type="entry name" value="Trans_hexapeptide_repeat"/>
</dbReference>
<dbReference type="InterPro" id="IPR018357">
    <property type="entry name" value="Hexapep_transf_CS"/>
</dbReference>
<dbReference type="SUPFAM" id="SSF51161">
    <property type="entry name" value="Trimeric LpxA-like enzymes"/>
    <property type="match status" value="1"/>
</dbReference>
<evidence type="ECO:0000313" key="7">
    <source>
        <dbReference type="Proteomes" id="UP000183639"/>
    </source>
</evidence>
<dbReference type="NCBIfam" id="TIGR03570">
    <property type="entry name" value="NeuD_NnaD"/>
    <property type="match status" value="1"/>
</dbReference>
<protein>
    <submittedName>
        <fullName evidence="6">UDP-perosamine 4-acetyltransferase</fullName>
    </submittedName>
</protein>
<evidence type="ECO:0000259" key="5">
    <source>
        <dbReference type="Pfam" id="PF17836"/>
    </source>
</evidence>
<feature type="site" description="Increases basicity of active site His" evidence="3">
    <location>
        <position position="140"/>
    </location>
</feature>
<dbReference type="InterPro" id="IPR020019">
    <property type="entry name" value="AcTrfase_PglD-like"/>
</dbReference>
<reference evidence="6 7" key="1">
    <citation type="submission" date="2016-10" db="EMBL/GenBank/DDBJ databases">
        <authorList>
            <person name="de Groot N.N."/>
        </authorList>
    </citation>
    <scope>NUCLEOTIDE SEQUENCE [LARGE SCALE GENOMIC DNA]</scope>
    <source>
        <strain evidence="6 7">Z108</strain>
    </source>
</reference>
<dbReference type="PANTHER" id="PTHR43300:SF7">
    <property type="entry name" value="UDP-N-ACETYLBACILLOSAMINE N-ACETYLTRANSFERASE"/>
    <property type="match status" value="1"/>
</dbReference>
<feature type="active site" description="Proton acceptor" evidence="3">
    <location>
        <position position="139"/>
    </location>
</feature>
<dbReference type="RefSeq" id="WP_075442355.1">
    <property type="nucleotide sequence ID" value="NZ_FOQK01000004.1"/>
</dbReference>
<gene>
    <name evidence="6" type="ORF">SAMN04487861_10448</name>
</gene>
<dbReference type="AlphaFoldDB" id="A0A1I3CP69"/>
<dbReference type="CDD" id="cd03360">
    <property type="entry name" value="LbH_AT_putative"/>
    <property type="match status" value="1"/>
</dbReference>
<accession>A0A1I3CP69</accession>
<name>A0A1I3CP69_SELRU</name>
<feature type="binding site" evidence="4">
    <location>
        <position position="148"/>
    </location>
    <ligand>
        <name>acetyl-CoA</name>
        <dbReference type="ChEBI" id="CHEBI:57288"/>
    </ligand>
</feature>